<dbReference type="InterPro" id="IPR000210">
    <property type="entry name" value="BTB/POZ_dom"/>
</dbReference>
<dbReference type="GO" id="GO:0000978">
    <property type="term" value="F:RNA polymerase II cis-regulatory region sequence-specific DNA binding"/>
    <property type="evidence" value="ECO:0007669"/>
    <property type="project" value="TreeGrafter"/>
</dbReference>
<keyword evidence="2" id="KW-0479">Metal-binding</keyword>
<evidence type="ECO:0000256" key="3">
    <source>
        <dbReference type="ARBA" id="ARBA00022737"/>
    </source>
</evidence>
<dbReference type="PROSITE" id="PS50097">
    <property type="entry name" value="BTB"/>
    <property type="match status" value="1"/>
</dbReference>
<keyword evidence="4" id="KW-0863">Zinc-finger</keyword>
<accession>A0A915EVX6</accession>
<keyword evidence="11" id="KW-1185">Reference proteome</keyword>
<dbReference type="GO" id="GO:0008270">
    <property type="term" value="F:zinc ion binding"/>
    <property type="evidence" value="ECO:0007669"/>
    <property type="project" value="UniProtKB-KW"/>
</dbReference>
<evidence type="ECO:0000256" key="8">
    <source>
        <dbReference type="ARBA" id="ARBA00023163"/>
    </source>
</evidence>
<dbReference type="SUPFAM" id="SSF51101">
    <property type="entry name" value="Mannose-binding lectins"/>
    <property type="match status" value="1"/>
</dbReference>
<proteinExistence type="predicted"/>
<sequence length="459" mass="52480">MTSLMSSSRLPQLPDQGPQDKFHFMVERSSLFMEMQKAGMFCNCVINVDGTLFNVHLEVLCASSEYFDNIIRRDSVIDGVVTLHDITSSTFSTLLNYLYTGHMELNMSNFLDIYVAADFLILNSALDYCRKMLCENFQGKMSSEAFDVALDILSHYDDAIIFEGFVAHRNLFKRADILRRLGVNYFFKYLHSKKRISLVDGQTVLMGRYFIEKLQKILAEIFPEERRLITKVDCEDLIFLHPTAVIQSNYAIATMPIYDRSKSLQHWFHPTNNYQDYLIVLVFRFFVIRVEHVGVATYVTCENYPPTDWTICKIKFYIIPMWGDTPGLVGGADVEYRNVWTGERQTAPSPLIDWMPSSYKVEELELEEGETLSSIKVHSGWLVDKLAFVTSTGRHVGPFGHSNGGGVRDFVVNKNRSPRSDSGLIYSCLALHGFSYSLIRTLGCPSWFNVHFLYAAVEG</sequence>
<evidence type="ECO:0000256" key="4">
    <source>
        <dbReference type="ARBA" id="ARBA00022771"/>
    </source>
</evidence>
<dbReference type="Gene3D" id="3.30.710.10">
    <property type="entry name" value="Potassium Channel Kv1.1, Chain A"/>
    <property type="match status" value="1"/>
</dbReference>
<evidence type="ECO:0000256" key="5">
    <source>
        <dbReference type="ARBA" id="ARBA00022833"/>
    </source>
</evidence>
<dbReference type="Pfam" id="PF01419">
    <property type="entry name" value="Jacalin"/>
    <property type="match status" value="1"/>
</dbReference>
<dbReference type="PANTHER" id="PTHR46105">
    <property type="entry name" value="AGAP004733-PA"/>
    <property type="match status" value="1"/>
</dbReference>
<organism evidence="11 12">
    <name type="scientific">Echinococcus canadensis</name>
    <dbReference type="NCBI Taxonomy" id="519352"/>
    <lineage>
        <taxon>Eukaryota</taxon>
        <taxon>Metazoa</taxon>
        <taxon>Spiralia</taxon>
        <taxon>Lophotrochozoa</taxon>
        <taxon>Platyhelminthes</taxon>
        <taxon>Cestoda</taxon>
        <taxon>Eucestoda</taxon>
        <taxon>Cyclophyllidea</taxon>
        <taxon>Taeniidae</taxon>
        <taxon>Echinococcus</taxon>
        <taxon>Echinococcus canadensis group</taxon>
    </lineage>
</organism>
<dbReference type="GO" id="GO:0000981">
    <property type="term" value="F:DNA-binding transcription factor activity, RNA polymerase II-specific"/>
    <property type="evidence" value="ECO:0007669"/>
    <property type="project" value="TreeGrafter"/>
</dbReference>
<reference evidence="12" key="1">
    <citation type="submission" date="2022-11" db="UniProtKB">
        <authorList>
            <consortium name="WormBaseParasite"/>
        </authorList>
    </citation>
    <scope>IDENTIFICATION</scope>
</reference>
<dbReference type="Gene3D" id="2.100.10.30">
    <property type="entry name" value="Jacalin-like lectin domain"/>
    <property type="match status" value="1"/>
</dbReference>
<dbReference type="InterPro" id="IPR036404">
    <property type="entry name" value="Jacalin-like_lectin_dom_sf"/>
</dbReference>
<dbReference type="InterPro" id="IPR001229">
    <property type="entry name" value="Jacalin-like_lectin_dom"/>
</dbReference>
<dbReference type="GO" id="GO:0005634">
    <property type="term" value="C:nucleus"/>
    <property type="evidence" value="ECO:0007669"/>
    <property type="project" value="UniProtKB-SubCell"/>
</dbReference>
<evidence type="ECO:0000256" key="6">
    <source>
        <dbReference type="ARBA" id="ARBA00023015"/>
    </source>
</evidence>
<evidence type="ECO:0000256" key="1">
    <source>
        <dbReference type="ARBA" id="ARBA00004123"/>
    </source>
</evidence>
<keyword evidence="3" id="KW-0677">Repeat</keyword>
<name>A0A915EVX6_9CEST</name>
<dbReference type="AlphaFoldDB" id="A0A915EVX6"/>
<dbReference type="CDD" id="cd14733">
    <property type="entry name" value="BACK"/>
    <property type="match status" value="1"/>
</dbReference>
<dbReference type="Pfam" id="PF00651">
    <property type="entry name" value="BTB"/>
    <property type="match status" value="1"/>
</dbReference>
<dbReference type="SMART" id="SM00225">
    <property type="entry name" value="BTB"/>
    <property type="match status" value="1"/>
</dbReference>
<comment type="subcellular location">
    <subcellularLocation>
        <location evidence="1">Nucleus</location>
    </subcellularLocation>
</comment>
<keyword evidence="9" id="KW-0539">Nucleus</keyword>
<dbReference type="CDD" id="cd18186">
    <property type="entry name" value="BTB_POZ_ZBTB_KLHL-like"/>
    <property type="match status" value="1"/>
</dbReference>
<evidence type="ECO:0000256" key="2">
    <source>
        <dbReference type="ARBA" id="ARBA00022723"/>
    </source>
</evidence>
<keyword evidence="6" id="KW-0805">Transcription regulation</keyword>
<keyword evidence="5" id="KW-0862">Zinc</keyword>
<evidence type="ECO:0000256" key="7">
    <source>
        <dbReference type="ARBA" id="ARBA00023125"/>
    </source>
</evidence>
<evidence type="ECO:0000313" key="11">
    <source>
        <dbReference type="Proteomes" id="UP000887562"/>
    </source>
</evidence>
<protein>
    <submittedName>
        <fullName evidence="12">BTB domain-containing protein</fullName>
    </submittedName>
</protein>
<dbReference type="InterPro" id="IPR050457">
    <property type="entry name" value="ZnFinger_BTB_dom_contain"/>
</dbReference>
<dbReference type="SUPFAM" id="SSF54695">
    <property type="entry name" value="POZ domain"/>
    <property type="match status" value="1"/>
</dbReference>
<evidence type="ECO:0000256" key="9">
    <source>
        <dbReference type="ARBA" id="ARBA00023242"/>
    </source>
</evidence>
<dbReference type="Proteomes" id="UP000887562">
    <property type="component" value="Unplaced"/>
</dbReference>
<dbReference type="InterPro" id="IPR011333">
    <property type="entry name" value="SKP1/BTB/POZ_sf"/>
</dbReference>
<evidence type="ECO:0000313" key="12">
    <source>
        <dbReference type="WBParaSite" id="maker-E.canG7_contigs_0966-snap-gene-0.5-mRNA-1"/>
    </source>
</evidence>
<keyword evidence="7" id="KW-0238">DNA-binding</keyword>
<feature type="domain" description="BTB" evidence="10">
    <location>
        <begin position="42"/>
        <end position="107"/>
    </location>
</feature>
<keyword evidence="8" id="KW-0804">Transcription</keyword>
<dbReference type="PANTHER" id="PTHR46105:SF5">
    <property type="entry name" value="ZINC FINGER AND BTB DOMAIN-CONTAINING PROTEIN 44 ISOFORM X1"/>
    <property type="match status" value="1"/>
</dbReference>
<evidence type="ECO:0000259" key="10">
    <source>
        <dbReference type="PROSITE" id="PS50097"/>
    </source>
</evidence>
<dbReference type="WBParaSite" id="maker-E.canG7_contigs_0966-snap-gene-0.5-mRNA-1">
    <property type="protein sequence ID" value="maker-E.canG7_contigs_0966-snap-gene-0.5-mRNA-1"/>
    <property type="gene ID" value="EcG7_08673"/>
</dbReference>